<name>A0A401SIV1_CHIPU</name>
<accession>A0A401SIV1</accession>
<evidence type="ECO:0000256" key="7">
    <source>
        <dbReference type="PIRSR" id="PIRSR601519-1"/>
    </source>
</evidence>
<evidence type="ECO:0000256" key="5">
    <source>
        <dbReference type="ARBA" id="ARBA00023004"/>
    </source>
</evidence>
<dbReference type="Pfam" id="PF00210">
    <property type="entry name" value="Ferritin"/>
    <property type="match status" value="1"/>
</dbReference>
<evidence type="ECO:0000256" key="2">
    <source>
        <dbReference type="ARBA" id="ARBA00022434"/>
    </source>
</evidence>
<evidence type="ECO:0000256" key="1">
    <source>
        <dbReference type="ARBA" id="ARBA00007513"/>
    </source>
</evidence>
<reference evidence="10 11" key="1">
    <citation type="journal article" date="2018" name="Nat. Ecol. Evol.">
        <title>Shark genomes provide insights into elasmobranch evolution and the origin of vertebrates.</title>
        <authorList>
            <person name="Hara Y"/>
            <person name="Yamaguchi K"/>
            <person name="Onimaru K"/>
            <person name="Kadota M"/>
            <person name="Koyanagi M"/>
            <person name="Keeley SD"/>
            <person name="Tatsumi K"/>
            <person name="Tanaka K"/>
            <person name="Motone F"/>
            <person name="Kageyama Y"/>
            <person name="Nozu R"/>
            <person name="Adachi N"/>
            <person name="Nishimura O"/>
            <person name="Nakagawa R"/>
            <person name="Tanegashima C"/>
            <person name="Kiyatake I"/>
            <person name="Matsumoto R"/>
            <person name="Murakumo K"/>
            <person name="Nishida K"/>
            <person name="Terakita A"/>
            <person name="Kuratani S"/>
            <person name="Sato K"/>
            <person name="Hyodo S Kuraku.S."/>
        </authorList>
    </citation>
    <scope>NUCLEOTIDE SEQUENCE [LARGE SCALE GENOMIC DNA]</scope>
</reference>
<keyword evidence="11" id="KW-1185">Reference proteome</keyword>
<sequence>MNDPEELTQDQIMASQVRQNYHQDCEAAINRQINMELYASYVYMSMYAFFDRDDVALKHVAKFFQHQSHEEREHAEKLMQFQNQRGGRVILQDVAKPDRDEWSNTLEAMRCALHLEKTVNQSLLELHKLASDKVDPHMCDFLETHYLDEQVKAIKQLGDFITNLVRMGAPQTGMAEYLFDKHTLGESSS</sequence>
<gene>
    <name evidence="10" type="ORF">chiPu_0008721</name>
</gene>
<keyword evidence="2 8" id="KW-0409">Iron storage</keyword>
<dbReference type="InterPro" id="IPR008331">
    <property type="entry name" value="Ferritin_DPS_dom"/>
</dbReference>
<comment type="caution">
    <text evidence="10">The sequence shown here is derived from an EMBL/GenBank/DDBJ whole genome shotgun (WGS) entry which is preliminary data.</text>
</comment>
<dbReference type="GO" id="GO:0004322">
    <property type="term" value="F:ferroxidase activity"/>
    <property type="evidence" value="ECO:0007669"/>
    <property type="project" value="UniProtKB-EC"/>
</dbReference>
<dbReference type="InterPro" id="IPR001519">
    <property type="entry name" value="Ferritin"/>
</dbReference>
<dbReference type="AlphaFoldDB" id="A0A401SIV1"/>
<dbReference type="Proteomes" id="UP000287033">
    <property type="component" value="Unassembled WGS sequence"/>
</dbReference>
<dbReference type="GO" id="GO:0005737">
    <property type="term" value="C:cytoplasm"/>
    <property type="evidence" value="ECO:0007669"/>
    <property type="project" value="TreeGrafter"/>
</dbReference>
<dbReference type="OMA" id="IMAIQHE"/>
<dbReference type="OrthoDB" id="186462at2759"/>
<evidence type="ECO:0000256" key="3">
    <source>
        <dbReference type="ARBA" id="ARBA00022723"/>
    </source>
</evidence>
<dbReference type="PROSITE" id="PS50905">
    <property type="entry name" value="FERRITIN_LIKE"/>
    <property type="match status" value="1"/>
</dbReference>
<feature type="binding site" evidence="7">
    <location>
        <position position="116"/>
    </location>
    <ligand>
        <name>Fe cation</name>
        <dbReference type="ChEBI" id="CHEBI:24875"/>
        <label>1</label>
    </ligand>
</feature>
<comment type="function">
    <text evidence="8">Stores iron in a soluble, non-toxic, readily available form. Important for iron homeostasis. Iron is taken up in the ferrous form and deposited as ferric hydroxides after oxidation.</text>
</comment>
<comment type="catalytic activity">
    <reaction evidence="6">
        <text>4 Fe(2+) + O2 + 4 H(+) = 4 Fe(3+) + 2 H2O</text>
        <dbReference type="Rhea" id="RHEA:11148"/>
        <dbReference type="ChEBI" id="CHEBI:15377"/>
        <dbReference type="ChEBI" id="CHEBI:15378"/>
        <dbReference type="ChEBI" id="CHEBI:15379"/>
        <dbReference type="ChEBI" id="CHEBI:29033"/>
        <dbReference type="ChEBI" id="CHEBI:29034"/>
        <dbReference type="EC" id="1.16.3.1"/>
    </reaction>
</comment>
<feature type="binding site" evidence="7">
    <location>
        <position position="74"/>
    </location>
    <ligand>
        <name>Fe cation</name>
        <dbReference type="ChEBI" id="CHEBI:24875"/>
        <label>1</label>
    </ligand>
</feature>
<dbReference type="PANTHER" id="PTHR11431">
    <property type="entry name" value="FERRITIN"/>
    <property type="match status" value="1"/>
</dbReference>
<dbReference type="PROSITE" id="PS00540">
    <property type="entry name" value="FERRITIN_1"/>
    <property type="match status" value="1"/>
</dbReference>
<dbReference type="PROSITE" id="PS00204">
    <property type="entry name" value="FERRITIN_2"/>
    <property type="match status" value="1"/>
</dbReference>
<dbReference type="FunFam" id="1.20.1260.10:FF:000016">
    <property type="entry name" value="Ferritin heavy chain"/>
    <property type="match status" value="1"/>
</dbReference>
<proteinExistence type="inferred from homology"/>
<evidence type="ECO:0000259" key="9">
    <source>
        <dbReference type="PROSITE" id="PS50905"/>
    </source>
</evidence>
<feature type="domain" description="Ferritin-like diiron" evidence="9">
    <location>
        <begin position="19"/>
        <end position="168"/>
    </location>
</feature>
<feature type="binding site" evidence="7">
    <location>
        <position position="150"/>
    </location>
    <ligand>
        <name>Fe cation</name>
        <dbReference type="ChEBI" id="CHEBI:24875"/>
        <label>1</label>
    </ligand>
</feature>
<keyword evidence="4" id="KW-0560">Oxidoreductase</keyword>
<dbReference type="PANTHER" id="PTHR11431:SF37">
    <property type="entry name" value="FERRITIN HEAVY CHAIN"/>
    <property type="match status" value="1"/>
</dbReference>
<evidence type="ECO:0000256" key="8">
    <source>
        <dbReference type="RuleBase" id="RU361145"/>
    </source>
</evidence>
<organism evidence="10 11">
    <name type="scientific">Chiloscyllium punctatum</name>
    <name type="common">Brownbanded bambooshark</name>
    <name type="synonym">Hemiscyllium punctatum</name>
    <dbReference type="NCBI Taxonomy" id="137246"/>
    <lineage>
        <taxon>Eukaryota</taxon>
        <taxon>Metazoa</taxon>
        <taxon>Chordata</taxon>
        <taxon>Craniata</taxon>
        <taxon>Vertebrata</taxon>
        <taxon>Chondrichthyes</taxon>
        <taxon>Elasmobranchii</taxon>
        <taxon>Galeomorphii</taxon>
        <taxon>Galeoidea</taxon>
        <taxon>Orectolobiformes</taxon>
        <taxon>Hemiscylliidae</taxon>
        <taxon>Chiloscyllium</taxon>
    </lineage>
</organism>
<dbReference type="InterPro" id="IPR009040">
    <property type="entry name" value="Ferritin-like_diiron"/>
</dbReference>
<dbReference type="GO" id="GO:0008198">
    <property type="term" value="F:ferrous iron binding"/>
    <property type="evidence" value="ECO:0007669"/>
    <property type="project" value="TreeGrafter"/>
</dbReference>
<dbReference type="InterPro" id="IPR014034">
    <property type="entry name" value="Ferritin_CS"/>
</dbReference>
<dbReference type="GO" id="GO:0006826">
    <property type="term" value="P:iron ion transport"/>
    <property type="evidence" value="ECO:0007669"/>
    <property type="project" value="InterPro"/>
</dbReference>
<dbReference type="InterPro" id="IPR009078">
    <property type="entry name" value="Ferritin-like_SF"/>
</dbReference>
<dbReference type="GO" id="GO:0008199">
    <property type="term" value="F:ferric iron binding"/>
    <property type="evidence" value="ECO:0007669"/>
    <property type="project" value="InterPro"/>
</dbReference>
<protein>
    <recommendedName>
        <fullName evidence="8">Ferritin</fullName>
    </recommendedName>
</protein>
<comment type="similarity">
    <text evidence="1 8">Belongs to the ferritin family.</text>
</comment>
<dbReference type="GO" id="GO:0006879">
    <property type="term" value="P:intracellular iron ion homeostasis"/>
    <property type="evidence" value="ECO:0007669"/>
    <property type="project" value="UniProtKB-KW"/>
</dbReference>
<dbReference type="Gene3D" id="1.20.1260.10">
    <property type="match status" value="1"/>
</dbReference>
<dbReference type="CDD" id="cd01056">
    <property type="entry name" value="Euk_Ferritin"/>
    <property type="match status" value="1"/>
</dbReference>
<feature type="binding site" evidence="7">
    <location>
        <position position="71"/>
    </location>
    <ligand>
        <name>Fe cation</name>
        <dbReference type="ChEBI" id="CHEBI:24875"/>
        <label>1</label>
    </ligand>
</feature>
<evidence type="ECO:0000256" key="4">
    <source>
        <dbReference type="ARBA" id="ARBA00023002"/>
    </source>
</evidence>
<dbReference type="SUPFAM" id="SSF47240">
    <property type="entry name" value="Ferritin-like"/>
    <property type="match status" value="1"/>
</dbReference>
<evidence type="ECO:0000313" key="11">
    <source>
        <dbReference type="Proteomes" id="UP000287033"/>
    </source>
</evidence>
<dbReference type="InterPro" id="IPR012347">
    <property type="entry name" value="Ferritin-like"/>
</dbReference>
<evidence type="ECO:0000313" key="10">
    <source>
        <dbReference type="EMBL" id="GCC30273.1"/>
    </source>
</evidence>
<keyword evidence="5 7" id="KW-0408">Iron</keyword>
<feature type="binding site" evidence="7">
    <location>
        <position position="36"/>
    </location>
    <ligand>
        <name>Fe cation</name>
        <dbReference type="ChEBI" id="CHEBI:24875"/>
        <label>1</label>
    </ligand>
</feature>
<keyword evidence="3 7" id="KW-0479">Metal-binding</keyword>
<dbReference type="EMBL" id="BEZZ01000293">
    <property type="protein sequence ID" value="GCC30273.1"/>
    <property type="molecule type" value="Genomic_DNA"/>
</dbReference>
<evidence type="ECO:0000256" key="6">
    <source>
        <dbReference type="ARBA" id="ARBA00047990"/>
    </source>
</evidence>